<dbReference type="GO" id="GO:0030691">
    <property type="term" value="C:Noc2p-Noc3p complex"/>
    <property type="evidence" value="ECO:0007669"/>
    <property type="project" value="TreeGrafter"/>
</dbReference>
<evidence type="ECO:0000256" key="4">
    <source>
        <dbReference type="SAM" id="MobiDB-lite"/>
    </source>
</evidence>
<proteinExistence type="inferred from homology"/>
<feature type="compositionally biased region" description="Basic and acidic residues" evidence="4">
    <location>
        <begin position="434"/>
        <end position="445"/>
    </location>
</feature>
<dbReference type="PANTHER" id="PTHR12687">
    <property type="entry name" value="NUCLEOLAR COMPLEX 2 AND RAD4-RELATED"/>
    <property type="match status" value="1"/>
</dbReference>
<dbReference type="OrthoDB" id="10266662at2759"/>
<name>A0A068WTJ8_ECHGR</name>
<protein>
    <submittedName>
        <fullName evidence="5 7">Nucleolar complex protein 2</fullName>
    </submittedName>
</protein>
<dbReference type="Proteomes" id="UP000492820">
    <property type="component" value="Unassembled WGS sequence"/>
</dbReference>
<gene>
    <name evidence="5" type="ORF">EgrG_000530340</name>
</gene>
<feature type="compositionally biased region" description="Acidic residues" evidence="4">
    <location>
        <begin position="462"/>
        <end position="477"/>
    </location>
</feature>
<organism evidence="5">
    <name type="scientific">Echinococcus granulosus</name>
    <name type="common">Hydatid tapeworm</name>
    <dbReference type="NCBI Taxonomy" id="6210"/>
    <lineage>
        <taxon>Eukaryota</taxon>
        <taxon>Metazoa</taxon>
        <taxon>Spiralia</taxon>
        <taxon>Lophotrochozoa</taxon>
        <taxon>Platyhelminthes</taxon>
        <taxon>Cestoda</taxon>
        <taxon>Eucestoda</taxon>
        <taxon>Cyclophyllidea</taxon>
        <taxon>Taeniidae</taxon>
        <taxon>Echinococcus</taxon>
        <taxon>Echinococcus granulosus group</taxon>
    </lineage>
</organism>
<dbReference type="Pfam" id="PF03715">
    <property type="entry name" value="Noc2"/>
    <property type="match status" value="2"/>
</dbReference>
<feature type="compositionally biased region" description="Basic residues" evidence="4">
    <location>
        <begin position="602"/>
        <end position="613"/>
    </location>
</feature>
<comment type="subcellular location">
    <subcellularLocation>
        <location evidence="1">Nucleus</location>
    </subcellularLocation>
</comment>
<feature type="compositionally biased region" description="Acidic residues" evidence="4">
    <location>
        <begin position="514"/>
        <end position="546"/>
    </location>
</feature>
<dbReference type="GO" id="GO:0042393">
    <property type="term" value="F:histone binding"/>
    <property type="evidence" value="ECO:0007669"/>
    <property type="project" value="TreeGrafter"/>
</dbReference>
<dbReference type="AlphaFoldDB" id="A0A068WTJ8"/>
<dbReference type="GO" id="GO:0030690">
    <property type="term" value="C:Noc1p-Noc2p complex"/>
    <property type="evidence" value="ECO:0007669"/>
    <property type="project" value="TreeGrafter"/>
</dbReference>
<keyword evidence="3" id="KW-0539">Nucleus</keyword>
<evidence type="ECO:0000256" key="3">
    <source>
        <dbReference type="ARBA" id="ARBA00023242"/>
    </source>
</evidence>
<dbReference type="GO" id="GO:0000122">
    <property type="term" value="P:negative regulation of transcription by RNA polymerase II"/>
    <property type="evidence" value="ECO:0007669"/>
    <property type="project" value="TreeGrafter"/>
</dbReference>
<feature type="compositionally biased region" description="Basic and acidic residues" evidence="4">
    <location>
        <begin position="579"/>
        <end position="601"/>
    </location>
</feature>
<reference evidence="5 6" key="1">
    <citation type="journal article" date="2013" name="Nature">
        <title>The genomes of four tapeworm species reveal adaptations to parasitism.</title>
        <authorList>
            <person name="Tsai I.J."/>
            <person name="Zarowiecki M."/>
            <person name="Holroyd N."/>
            <person name="Garciarrubio A."/>
            <person name="Sanchez-Flores A."/>
            <person name="Brooks K.L."/>
            <person name="Tracey A."/>
            <person name="Bobes R.J."/>
            <person name="Fragoso G."/>
            <person name="Sciutto E."/>
            <person name="Aslett M."/>
            <person name="Beasley H."/>
            <person name="Bennett H.M."/>
            <person name="Cai J."/>
            <person name="Camicia F."/>
            <person name="Clark R."/>
            <person name="Cucher M."/>
            <person name="De Silva N."/>
            <person name="Day T.A."/>
            <person name="Deplazes P."/>
            <person name="Estrada K."/>
            <person name="Fernandez C."/>
            <person name="Holland P.W."/>
            <person name="Hou J."/>
            <person name="Hu S."/>
            <person name="Huckvale T."/>
            <person name="Hung S.S."/>
            <person name="Kamenetzky L."/>
            <person name="Keane J.A."/>
            <person name="Kiss F."/>
            <person name="Koziol U."/>
            <person name="Lambert O."/>
            <person name="Liu K."/>
            <person name="Luo X."/>
            <person name="Luo Y."/>
            <person name="Macchiaroli N."/>
            <person name="Nichol S."/>
            <person name="Paps J."/>
            <person name="Parkinson J."/>
            <person name="Pouchkina-Stantcheva N."/>
            <person name="Riddiford N."/>
            <person name="Rosenzvit M."/>
            <person name="Salinas G."/>
            <person name="Wasmuth J.D."/>
            <person name="Zamanian M."/>
            <person name="Zheng Y."/>
            <person name="Cai X."/>
            <person name="Soberon X."/>
            <person name="Olson P.D."/>
            <person name="Laclette J.P."/>
            <person name="Brehm K."/>
            <person name="Berriman M."/>
            <person name="Garciarrubio A."/>
            <person name="Bobes R.J."/>
            <person name="Fragoso G."/>
            <person name="Sanchez-Flores A."/>
            <person name="Estrada K."/>
            <person name="Cevallos M.A."/>
            <person name="Morett E."/>
            <person name="Gonzalez V."/>
            <person name="Portillo T."/>
            <person name="Ochoa-Leyva A."/>
            <person name="Jose M.V."/>
            <person name="Sciutto E."/>
            <person name="Landa A."/>
            <person name="Jimenez L."/>
            <person name="Valdes V."/>
            <person name="Carrero J.C."/>
            <person name="Larralde C."/>
            <person name="Morales-Montor J."/>
            <person name="Limon-Lason J."/>
            <person name="Soberon X."/>
            <person name="Laclette J.P."/>
        </authorList>
    </citation>
    <scope>NUCLEOTIDE SEQUENCE [LARGE SCALE GENOMIC DNA]</scope>
</reference>
<sequence length="613" mass="69621">MFKKVCAVWSQDSEDRMVLALLIIVKSLQRNPDFFSSCTRSMYLIYVKNSKFIYGNSIAKNDLMKMGLLEVYSLQLDEAYKHAFVFIRQLAITVRKAFLHADKEEIRSVYNWQFICSLKFWCEFVAYNAASSDLIKSLTHPLTQVILGAVRLSPGNRWIPLRFHLVECLHLVAGVDKRLYNQEDNSSSEKGKSSATLLVPSLPLLLDVFQLFDFNKRASVASRAPMDLRLMLHFSPSQLKETACMDAVADWLHDLLTEALCLYANSIAFPEYSAAALSEVRGFLKSCRVANFTRNFKSLLTKAKEHVDFVKRKRSTIKSLLDSREITALESVLGQPESPLLAYYLMHHKIRVRELATLSERFKFEGEEHVKVGDDFAQEMEGSTKAKSLKASERRSLAFNEEDSDHSDTASDVSYDIDDGTAVTHIPRSGRRSKNLEGKEEKSSDSGEADFDLDAVLNEVDANDDDGIANGNEDELEEFRIDDFEENDDDSDGKDSRRQRIMRDDPDLGAMHEEESEVETENEAEPMDVDMDSFSSGDEEELEEGKEYEFSPPKVLRLNATDKKFAPGVRCGKINKKQNSSERGHSLIGEKKVNNWRDGKDKKKGKRLRSGPR</sequence>
<dbReference type="EMBL" id="LK028582">
    <property type="protein sequence ID" value="CDS20945.1"/>
    <property type="molecule type" value="Genomic_DNA"/>
</dbReference>
<evidence type="ECO:0000313" key="7">
    <source>
        <dbReference type="WBParaSite" id="EgrG_000530340"/>
    </source>
</evidence>
<dbReference type="GO" id="GO:0005730">
    <property type="term" value="C:nucleolus"/>
    <property type="evidence" value="ECO:0007669"/>
    <property type="project" value="TreeGrafter"/>
</dbReference>
<reference evidence="5" key="2">
    <citation type="submission" date="2014-06" db="EMBL/GenBank/DDBJ databases">
        <authorList>
            <person name="Aslett M."/>
        </authorList>
    </citation>
    <scope>NUCLEOTIDE SEQUENCE</scope>
</reference>
<dbReference type="GO" id="GO:0005654">
    <property type="term" value="C:nucleoplasm"/>
    <property type="evidence" value="ECO:0007669"/>
    <property type="project" value="TreeGrafter"/>
</dbReference>
<evidence type="ECO:0000313" key="6">
    <source>
        <dbReference type="Proteomes" id="UP000492820"/>
    </source>
</evidence>
<dbReference type="GO" id="GO:0042273">
    <property type="term" value="P:ribosomal large subunit biogenesis"/>
    <property type="evidence" value="ECO:0007669"/>
    <property type="project" value="TreeGrafter"/>
</dbReference>
<reference evidence="7" key="3">
    <citation type="submission" date="2020-10" db="UniProtKB">
        <authorList>
            <consortium name="WormBaseParasite"/>
        </authorList>
    </citation>
    <scope>IDENTIFICATION</scope>
</reference>
<dbReference type="PANTHER" id="PTHR12687:SF4">
    <property type="entry name" value="NUCLEOLAR COMPLEX PROTEIN 2 HOMOLOG"/>
    <property type="match status" value="1"/>
</dbReference>
<evidence type="ECO:0000313" key="5">
    <source>
        <dbReference type="EMBL" id="CDS20945.1"/>
    </source>
</evidence>
<feature type="compositionally biased region" description="Basic and acidic residues" evidence="4">
    <location>
        <begin position="493"/>
        <end position="513"/>
    </location>
</feature>
<dbReference type="GO" id="GO:0003714">
    <property type="term" value="F:transcription corepressor activity"/>
    <property type="evidence" value="ECO:0007669"/>
    <property type="project" value="TreeGrafter"/>
</dbReference>
<dbReference type="InterPro" id="IPR005343">
    <property type="entry name" value="Noc2"/>
</dbReference>
<evidence type="ECO:0000256" key="1">
    <source>
        <dbReference type="ARBA" id="ARBA00004123"/>
    </source>
</evidence>
<feature type="region of interest" description="Disordered" evidence="4">
    <location>
        <begin position="381"/>
        <end position="450"/>
    </location>
</feature>
<feature type="region of interest" description="Disordered" evidence="4">
    <location>
        <begin position="462"/>
        <end position="613"/>
    </location>
</feature>
<comment type="similarity">
    <text evidence="2">Belongs to the NOC2 family.</text>
</comment>
<accession>A0A068WTJ8</accession>
<dbReference type="WBParaSite" id="EgrG_000530340">
    <property type="protein sequence ID" value="EgrG_000530340"/>
    <property type="gene ID" value="EgrG_000530340"/>
</dbReference>
<feature type="compositionally biased region" description="Acidic residues" evidence="4">
    <location>
        <begin position="483"/>
        <end position="492"/>
    </location>
</feature>
<evidence type="ECO:0000256" key="2">
    <source>
        <dbReference type="ARBA" id="ARBA00005907"/>
    </source>
</evidence>